<keyword evidence="6" id="KW-0560">Oxidoreductase</keyword>
<name>A0A9P5B2L4_9HYPO</name>
<evidence type="ECO:0000313" key="9">
    <source>
        <dbReference type="Proteomes" id="UP000737391"/>
    </source>
</evidence>
<evidence type="ECO:0000256" key="1">
    <source>
        <dbReference type="ARBA" id="ARBA00001974"/>
    </source>
</evidence>
<dbReference type="Proteomes" id="UP000737391">
    <property type="component" value="Unassembled WGS sequence"/>
</dbReference>
<evidence type="ECO:0000256" key="5">
    <source>
        <dbReference type="ARBA" id="ARBA00022857"/>
    </source>
</evidence>
<comment type="cofactor">
    <cofactor evidence="1">
        <name>FAD</name>
        <dbReference type="ChEBI" id="CHEBI:57692"/>
    </cofactor>
</comment>
<keyword evidence="9" id="KW-1185">Reference proteome</keyword>
<comment type="caution">
    <text evidence="8">The sequence shown here is derived from an EMBL/GenBank/DDBJ whole genome shotgun (WGS) entry which is preliminary data.</text>
</comment>
<dbReference type="PANTHER" id="PTHR43098:SF3">
    <property type="entry name" value="L-ORNITHINE N(5)-MONOOXYGENASE-RELATED"/>
    <property type="match status" value="1"/>
</dbReference>
<evidence type="ECO:0000256" key="2">
    <source>
        <dbReference type="ARBA" id="ARBA00010139"/>
    </source>
</evidence>
<evidence type="ECO:0000256" key="3">
    <source>
        <dbReference type="ARBA" id="ARBA00022630"/>
    </source>
</evidence>
<comment type="similarity">
    <text evidence="2">Belongs to the FAD-binding monooxygenase family.</text>
</comment>
<dbReference type="PANTHER" id="PTHR43098">
    <property type="entry name" value="L-ORNITHINE N(5)-MONOOXYGENASE-RELATED"/>
    <property type="match status" value="1"/>
</dbReference>
<keyword evidence="3" id="KW-0285">Flavoprotein</keyword>
<keyword evidence="5" id="KW-0521">NADP</keyword>
<dbReference type="Gene3D" id="3.50.50.60">
    <property type="entry name" value="FAD/NAD(P)-binding domain"/>
    <property type="match status" value="1"/>
</dbReference>
<dbReference type="EMBL" id="LUFC02000744">
    <property type="protein sequence ID" value="KAF4494607.1"/>
    <property type="molecule type" value="Genomic_DNA"/>
</dbReference>
<evidence type="ECO:0000256" key="7">
    <source>
        <dbReference type="ARBA" id="ARBA00023033"/>
    </source>
</evidence>
<proteinExistence type="inferred from homology"/>
<protein>
    <submittedName>
        <fullName evidence="8">Cyclopentanone 1,2-monooxygenase</fullName>
    </submittedName>
</protein>
<dbReference type="GO" id="GO:0004497">
    <property type="term" value="F:monooxygenase activity"/>
    <property type="evidence" value="ECO:0007669"/>
    <property type="project" value="UniProtKB-KW"/>
</dbReference>
<dbReference type="InterPro" id="IPR036188">
    <property type="entry name" value="FAD/NAD-bd_sf"/>
</dbReference>
<reference evidence="8" key="1">
    <citation type="submission" date="2020-01" db="EMBL/GenBank/DDBJ databases">
        <title>Identification and distribution of gene clusters putatively required for synthesis of sphingolipid metabolism inhibitors in phylogenetically diverse species of the filamentous fungus Fusarium.</title>
        <authorList>
            <person name="Kim H.-S."/>
            <person name="Busman M."/>
            <person name="Brown D.W."/>
            <person name="Divon H."/>
            <person name="Uhlig S."/>
            <person name="Proctor R.H."/>
        </authorList>
    </citation>
    <scope>NUCLEOTIDE SEQUENCE</scope>
    <source>
        <strain evidence="8">NRRL 31653</strain>
    </source>
</reference>
<gene>
    <name evidence="8" type="ORF">FAGAP_9260</name>
</gene>
<dbReference type="AlphaFoldDB" id="A0A9P5B2L4"/>
<dbReference type="OrthoDB" id="66881at2759"/>
<keyword evidence="7" id="KW-0503">Monooxygenase</keyword>
<organism evidence="8 9">
    <name type="scientific">Fusarium agapanthi</name>
    <dbReference type="NCBI Taxonomy" id="1803897"/>
    <lineage>
        <taxon>Eukaryota</taxon>
        <taxon>Fungi</taxon>
        <taxon>Dikarya</taxon>
        <taxon>Ascomycota</taxon>
        <taxon>Pezizomycotina</taxon>
        <taxon>Sordariomycetes</taxon>
        <taxon>Hypocreomycetidae</taxon>
        <taxon>Hypocreales</taxon>
        <taxon>Nectriaceae</taxon>
        <taxon>Fusarium</taxon>
        <taxon>Fusarium fujikuroi species complex</taxon>
    </lineage>
</organism>
<accession>A0A9P5B2L4</accession>
<sequence length="156" mass="17243">MLVPSKAPHPFVTKRPVPFRNFYQVCDQDKVSIVDVNKTPVTKMLPSSIVTADGAIHEIVALVLATGFDAITCGLRAINIINRAGGTPPEKWRELVSGMTADTPFPITKSYYMGDYIDGKPREALNLPDGIPLYCELLDEAAEKGYDAYVLIRLFR</sequence>
<evidence type="ECO:0000256" key="6">
    <source>
        <dbReference type="ARBA" id="ARBA00023002"/>
    </source>
</evidence>
<evidence type="ECO:0000256" key="4">
    <source>
        <dbReference type="ARBA" id="ARBA00022827"/>
    </source>
</evidence>
<evidence type="ECO:0000313" key="8">
    <source>
        <dbReference type="EMBL" id="KAF4494607.1"/>
    </source>
</evidence>
<keyword evidence="4" id="KW-0274">FAD</keyword>
<dbReference type="SUPFAM" id="SSF51905">
    <property type="entry name" value="FAD/NAD(P)-binding domain"/>
    <property type="match status" value="1"/>
</dbReference>
<dbReference type="InterPro" id="IPR050775">
    <property type="entry name" value="FAD-binding_Monooxygenases"/>
</dbReference>